<feature type="transmembrane region" description="Helical" evidence="2">
    <location>
        <begin position="7"/>
        <end position="26"/>
    </location>
</feature>
<proteinExistence type="predicted"/>
<dbReference type="KEGG" id="led:BBK82_17200"/>
<keyword evidence="4" id="KW-1185">Reference proteome</keyword>
<evidence type="ECO:0000313" key="4">
    <source>
        <dbReference type="Proteomes" id="UP000093053"/>
    </source>
</evidence>
<reference evidence="3 4" key="1">
    <citation type="submission" date="2016-07" db="EMBL/GenBank/DDBJ databases">
        <title>Complete genome sequence of the Lentzea guizhouensis DHS C013.</title>
        <authorList>
            <person name="Cao C."/>
        </authorList>
    </citation>
    <scope>NUCLEOTIDE SEQUENCE [LARGE SCALE GENOMIC DNA]</scope>
    <source>
        <strain evidence="3 4">DHS C013</strain>
    </source>
</reference>
<dbReference type="AlphaFoldDB" id="A0A1B2HII7"/>
<keyword evidence="2" id="KW-1133">Transmembrane helix</keyword>
<accession>A0A1B2HII7</accession>
<evidence type="ECO:0000256" key="2">
    <source>
        <dbReference type="SAM" id="Phobius"/>
    </source>
</evidence>
<name>A0A1B2HII7_9PSEU</name>
<feature type="region of interest" description="Disordered" evidence="1">
    <location>
        <begin position="113"/>
        <end position="215"/>
    </location>
</feature>
<feature type="region of interest" description="Disordered" evidence="1">
    <location>
        <begin position="65"/>
        <end position="93"/>
    </location>
</feature>
<feature type="compositionally biased region" description="Basic and acidic residues" evidence="1">
    <location>
        <begin position="391"/>
        <end position="407"/>
    </location>
</feature>
<keyword evidence="2" id="KW-0472">Membrane</keyword>
<keyword evidence="2" id="KW-0812">Transmembrane</keyword>
<dbReference type="STRING" id="1586287.BBK82_17200"/>
<feature type="compositionally biased region" description="Pro residues" evidence="1">
    <location>
        <begin position="81"/>
        <end position="93"/>
    </location>
</feature>
<protein>
    <submittedName>
        <fullName evidence="3">Uncharacterized protein</fullName>
    </submittedName>
</protein>
<dbReference type="RefSeq" id="WP_065915917.1">
    <property type="nucleotide sequence ID" value="NZ_CP016793.1"/>
</dbReference>
<feature type="compositionally biased region" description="Acidic residues" evidence="1">
    <location>
        <begin position="114"/>
        <end position="128"/>
    </location>
</feature>
<sequence length="467" mass="50801">MNVFGQVWLWSLLAFVAGVLLTWLVMVRPARKQVAELEDQLLEARSRNVPPAKVAPVDDFVVDEWETPPSSSRSLADEVLAPPPAPAPAPAPYAEPPAYYGAPVPAPAPVVEEPVAEPEPEPEPEPQPEPEPAPAPVVEEPRAPLMSPEEAQRRFEEQLAEQKALADAEEDRPRSLFERLSPDTAPAETPAEMTTVLPRSGLEAADFDSDPELPAEQTSFMPAYEATAEPGAPVAKPTAGPEVDEVPDDFIYQPREVWAEQEQEVFLDEAAEQEDEPQGTRSEQTTYIAVEESAWPANDVTGEYPGLRDELNGRLDIYDDEPEPESAAERTGVLGAPLDLDAPHVRNGVFTEPEMAAEPAHARHDVSSDRPDSYALREPLEAPEAVEDDHTEAAHDETTDEPAHDDTTVDEPVADEPSHGLPQRESAFGVPVADEPSHGLPKRGESVFGVPAQDESSHGLPKRAQAW</sequence>
<feature type="compositionally biased region" description="Basic and acidic residues" evidence="1">
    <location>
        <begin position="360"/>
        <end position="372"/>
    </location>
</feature>
<dbReference type="Proteomes" id="UP000093053">
    <property type="component" value="Chromosome"/>
</dbReference>
<evidence type="ECO:0000313" key="3">
    <source>
        <dbReference type="EMBL" id="ANZ37530.1"/>
    </source>
</evidence>
<organism evidence="3 4">
    <name type="scientific">Lentzea guizhouensis</name>
    <dbReference type="NCBI Taxonomy" id="1586287"/>
    <lineage>
        <taxon>Bacteria</taxon>
        <taxon>Bacillati</taxon>
        <taxon>Actinomycetota</taxon>
        <taxon>Actinomycetes</taxon>
        <taxon>Pseudonocardiales</taxon>
        <taxon>Pseudonocardiaceae</taxon>
        <taxon>Lentzea</taxon>
    </lineage>
</organism>
<feature type="compositionally biased region" description="Basic and acidic residues" evidence="1">
    <location>
        <begin position="171"/>
        <end position="181"/>
    </location>
</feature>
<dbReference type="OrthoDB" id="3700401at2"/>
<evidence type="ECO:0000256" key="1">
    <source>
        <dbReference type="SAM" id="MobiDB-lite"/>
    </source>
</evidence>
<gene>
    <name evidence="3" type="ORF">BBK82_17200</name>
</gene>
<feature type="compositionally biased region" description="Low complexity" evidence="1">
    <location>
        <begin position="184"/>
        <end position="195"/>
    </location>
</feature>
<dbReference type="EMBL" id="CP016793">
    <property type="protein sequence ID" value="ANZ37530.1"/>
    <property type="molecule type" value="Genomic_DNA"/>
</dbReference>
<feature type="region of interest" description="Disordered" evidence="1">
    <location>
        <begin position="316"/>
        <end position="467"/>
    </location>
</feature>